<dbReference type="Pfam" id="PF04246">
    <property type="entry name" value="RseC_MucC"/>
    <property type="match status" value="1"/>
</dbReference>
<keyword evidence="1" id="KW-0812">Transmembrane</keyword>
<evidence type="ECO:0000313" key="3">
    <source>
        <dbReference type="Proteomes" id="UP001595617"/>
    </source>
</evidence>
<name>A0ABV8A3K5_9GAMM</name>
<dbReference type="InterPro" id="IPR007359">
    <property type="entry name" value="SigmaE_reg_RseC_MucC"/>
</dbReference>
<gene>
    <name evidence="2" type="ORF">ACFOOG_15120</name>
</gene>
<keyword evidence="1" id="KW-0472">Membrane</keyword>
<keyword evidence="3" id="KW-1185">Reference proteome</keyword>
<evidence type="ECO:0000256" key="1">
    <source>
        <dbReference type="SAM" id="Phobius"/>
    </source>
</evidence>
<organism evidence="2 3">
    <name type="scientific">Saccharospirillum mangrovi</name>
    <dbReference type="NCBI Taxonomy" id="2161747"/>
    <lineage>
        <taxon>Bacteria</taxon>
        <taxon>Pseudomonadati</taxon>
        <taxon>Pseudomonadota</taxon>
        <taxon>Gammaproteobacteria</taxon>
        <taxon>Oceanospirillales</taxon>
        <taxon>Saccharospirillaceae</taxon>
        <taxon>Saccharospirillum</taxon>
    </lineage>
</organism>
<feature type="transmembrane region" description="Helical" evidence="1">
    <location>
        <begin position="83"/>
        <end position="104"/>
    </location>
</feature>
<dbReference type="InterPro" id="IPR026268">
    <property type="entry name" value="RseC"/>
</dbReference>
<protein>
    <submittedName>
        <fullName evidence="2">SoxR reducing system RseC family protein</fullName>
    </submittedName>
</protein>
<dbReference type="PANTHER" id="PTHR35867:SF1">
    <property type="entry name" value="PROTEIN RSEC"/>
    <property type="match status" value="1"/>
</dbReference>
<sequence>MMEEQATVVAVEEGRVWVETIRSSACQTCSARAGCGQSLMGKVISNDTQAQKNYLSIPTERILLAGQAVLIGIPERAFLVGSFWLYLVPLLTLLIGALVFDALWGNDSMAFLGAIVGLAAGALVVRLRTQSWQSQPEWQPKILRVL</sequence>
<comment type="caution">
    <text evidence="2">The sequence shown here is derived from an EMBL/GenBank/DDBJ whole genome shotgun (WGS) entry which is preliminary data.</text>
</comment>
<dbReference type="PIRSF" id="PIRSF004923">
    <property type="entry name" value="RseC"/>
    <property type="match status" value="1"/>
</dbReference>
<keyword evidence="1" id="KW-1133">Transmembrane helix</keyword>
<dbReference type="RefSeq" id="WP_380698192.1">
    <property type="nucleotide sequence ID" value="NZ_JBHRYR010000005.1"/>
</dbReference>
<proteinExistence type="predicted"/>
<dbReference type="EMBL" id="JBHRYR010000005">
    <property type="protein sequence ID" value="MFC3854173.1"/>
    <property type="molecule type" value="Genomic_DNA"/>
</dbReference>
<reference evidence="3" key="1">
    <citation type="journal article" date="2019" name="Int. J. Syst. Evol. Microbiol.">
        <title>The Global Catalogue of Microorganisms (GCM) 10K type strain sequencing project: providing services to taxonomists for standard genome sequencing and annotation.</title>
        <authorList>
            <consortium name="The Broad Institute Genomics Platform"/>
            <consortium name="The Broad Institute Genome Sequencing Center for Infectious Disease"/>
            <person name="Wu L."/>
            <person name="Ma J."/>
        </authorList>
    </citation>
    <scope>NUCLEOTIDE SEQUENCE [LARGE SCALE GENOMIC DNA]</scope>
    <source>
        <strain evidence="3">IBRC 10765</strain>
    </source>
</reference>
<dbReference type="Proteomes" id="UP001595617">
    <property type="component" value="Unassembled WGS sequence"/>
</dbReference>
<dbReference type="PANTHER" id="PTHR35867">
    <property type="entry name" value="PROTEIN RSEC"/>
    <property type="match status" value="1"/>
</dbReference>
<accession>A0ABV8A3K5</accession>
<evidence type="ECO:0000313" key="2">
    <source>
        <dbReference type="EMBL" id="MFC3854173.1"/>
    </source>
</evidence>
<feature type="transmembrane region" description="Helical" evidence="1">
    <location>
        <begin position="110"/>
        <end position="127"/>
    </location>
</feature>